<protein>
    <submittedName>
        <fullName evidence="1">Uncharacterized protein</fullName>
    </submittedName>
</protein>
<dbReference type="EMBL" id="LR798352">
    <property type="protein sequence ID" value="CAB5226066.1"/>
    <property type="molecule type" value="Genomic_DNA"/>
</dbReference>
<evidence type="ECO:0000313" key="1">
    <source>
        <dbReference type="EMBL" id="CAB5226066.1"/>
    </source>
</evidence>
<accession>A0A6J7X872</accession>
<name>A0A6J7X872_9CAUD</name>
<proteinExistence type="predicted"/>
<reference evidence="1" key="1">
    <citation type="submission" date="2020-05" db="EMBL/GenBank/DDBJ databases">
        <authorList>
            <person name="Chiriac C."/>
            <person name="Salcher M."/>
            <person name="Ghai R."/>
            <person name="Kavagutti S V."/>
        </authorList>
    </citation>
    <scope>NUCLEOTIDE SEQUENCE</scope>
</reference>
<sequence>MNIKIPIGKKLLKIFWMRNNIFFIPTFSTYIHKGNGYVIAFIFLGLNIELWTYNIYKSN</sequence>
<organism evidence="1">
    <name type="scientific">uncultured Caudovirales phage</name>
    <dbReference type="NCBI Taxonomy" id="2100421"/>
    <lineage>
        <taxon>Viruses</taxon>
        <taxon>Duplodnaviria</taxon>
        <taxon>Heunggongvirae</taxon>
        <taxon>Uroviricota</taxon>
        <taxon>Caudoviricetes</taxon>
        <taxon>Peduoviridae</taxon>
        <taxon>Maltschvirus</taxon>
        <taxon>Maltschvirus maltsch</taxon>
    </lineage>
</organism>
<gene>
    <name evidence="1" type="ORF">UFOVP753_38</name>
</gene>